<gene>
    <name evidence="6" type="ORF">APY09_04500</name>
</gene>
<comment type="subcellular location">
    <subcellularLocation>
        <location evidence="1">Cell envelope</location>
    </subcellularLocation>
</comment>
<keyword evidence="3" id="KW-0813">Transport</keyword>
<feature type="signal peptide" evidence="5">
    <location>
        <begin position="1"/>
        <end position="20"/>
    </location>
</feature>
<comment type="caution">
    <text evidence="6">The sequence shown here is derived from an EMBL/GenBank/DDBJ whole genome shotgun (WGS) entry which is preliminary data.</text>
</comment>
<dbReference type="SUPFAM" id="SSF53850">
    <property type="entry name" value="Periplasmic binding protein-like II"/>
    <property type="match status" value="1"/>
</dbReference>
<feature type="chain" id="PRO_5039493294" evidence="5">
    <location>
        <begin position="21"/>
        <end position="452"/>
    </location>
</feature>
<evidence type="ECO:0000256" key="2">
    <source>
        <dbReference type="ARBA" id="ARBA00008520"/>
    </source>
</evidence>
<evidence type="ECO:0000256" key="1">
    <source>
        <dbReference type="ARBA" id="ARBA00004196"/>
    </source>
</evidence>
<dbReference type="PANTHER" id="PTHR43649:SF31">
    <property type="entry name" value="SN-GLYCEROL-3-PHOSPHATE-BINDING PERIPLASMIC PROTEIN UGPB"/>
    <property type="match status" value="1"/>
</dbReference>
<dbReference type="Pfam" id="PF13416">
    <property type="entry name" value="SBP_bac_8"/>
    <property type="match status" value="1"/>
</dbReference>
<dbReference type="CDD" id="cd13585">
    <property type="entry name" value="PBP2_TMBP_like"/>
    <property type="match status" value="1"/>
</dbReference>
<evidence type="ECO:0000313" key="7">
    <source>
        <dbReference type="Proteomes" id="UP000054686"/>
    </source>
</evidence>
<reference evidence="6 7" key="1">
    <citation type="submission" date="2015-10" db="EMBL/GenBank/DDBJ databases">
        <title>Draft Genome of Actinomyces odontolyticus subsp. actinosynbacter strain XH001.</title>
        <authorList>
            <person name="Mclean J.S."/>
            <person name="He X."/>
        </authorList>
    </citation>
    <scope>NUCLEOTIDE SEQUENCE [LARGE SCALE GENOMIC DNA]</scope>
    <source>
        <strain evidence="6 7">XH001</strain>
    </source>
</reference>
<evidence type="ECO:0000256" key="3">
    <source>
        <dbReference type="ARBA" id="ARBA00022448"/>
    </source>
</evidence>
<dbReference type="Gene3D" id="3.40.190.10">
    <property type="entry name" value="Periplasmic binding protein-like II"/>
    <property type="match status" value="1"/>
</dbReference>
<evidence type="ECO:0000256" key="5">
    <source>
        <dbReference type="SAM" id="SignalP"/>
    </source>
</evidence>
<comment type="similarity">
    <text evidence="2">Belongs to the bacterial solute-binding protein 1 family.</text>
</comment>
<dbReference type="RefSeq" id="WP_060566348.1">
    <property type="nucleotide sequence ID" value="NZ_CP040006.1"/>
</dbReference>
<keyword evidence="4 5" id="KW-0732">Signal</keyword>
<dbReference type="PANTHER" id="PTHR43649">
    <property type="entry name" value="ARABINOSE-BINDING PROTEIN-RELATED"/>
    <property type="match status" value="1"/>
</dbReference>
<sequence>MKTRVAFGVFLAAAMALPLAACNANTTATGGGESSADSGVTINYWLWDDRQAPLYQQCADDFHAANPNITVKITQTAWGQYWDTLTTQLAASNAPDTFVDHSTRMLQFIDSGQIMDITDAANKAGIDDSIYQPGLADLSKYEGKRYGLPKDWDTMGLLYDTEVAAEAGYTKEDMAALTWNPTDGGTFEQFIAKTTLDANGHNGLDPEFDKNNVVRYGYHPEWSDGAIGQNGWGELAAANGFTYGDRSVNPTKFNFGDKSLVDTVAWIKGLIDKGYAPKFDKTSSLGTDAVMNNGNAASTIAGSFTTSVYLGPDAKKKFAYAPLPTGPAGRRSAMNGLHDVVWSGTKHPEESFQWIAYMASEACQMKVGESGVIFPAVTKATEAALKAREAQGQDNSAFTTVVDNKETFPVPVFAHGDEVNALIQDAIQAIATGADPASTLQEANDKANALLK</sequence>
<evidence type="ECO:0000256" key="4">
    <source>
        <dbReference type="ARBA" id="ARBA00022729"/>
    </source>
</evidence>
<dbReference type="AlphaFoldDB" id="A0A0V8S0A4"/>
<dbReference type="OrthoDB" id="1650177at2"/>
<dbReference type="Proteomes" id="UP000054686">
    <property type="component" value="Unassembled WGS sequence"/>
</dbReference>
<organism evidence="6 7">
    <name type="scientific">Schaalia odontolytica</name>
    <dbReference type="NCBI Taxonomy" id="1660"/>
    <lineage>
        <taxon>Bacteria</taxon>
        <taxon>Bacillati</taxon>
        <taxon>Actinomycetota</taxon>
        <taxon>Actinomycetes</taxon>
        <taxon>Actinomycetales</taxon>
        <taxon>Actinomycetaceae</taxon>
        <taxon>Schaalia</taxon>
    </lineage>
</organism>
<dbReference type="EMBL" id="LLVT01000001">
    <property type="protein sequence ID" value="KSW13602.1"/>
    <property type="molecule type" value="Genomic_DNA"/>
</dbReference>
<proteinExistence type="inferred from homology"/>
<evidence type="ECO:0000313" key="6">
    <source>
        <dbReference type="EMBL" id="KSW13602.1"/>
    </source>
</evidence>
<dbReference type="GO" id="GO:0030313">
    <property type="term" value="C:cell envelope"/>
    <property type="evidence" value="ECO:0007669"/>
    <property type="project" value="UniProtKB-SubCell"/>
</dbReference>
<dbReference type="InterPro" id="IPR050490">
    <property type="entry name" value="Bact_solute-bd_prot1"/>
</dbReference>
<dbReference type="InterPro" id="IPR006059">
    <property type="entry name" value="SBP"/>
</dbReference>
<accession>A0A0V8S0A4</accession>
<name>A0A0V8S0A4_9ACTO</name>
<protein>
    <submittedName>
        <fullName evidence="6">Sugar-binding protein</fullName>
    </submittedName>
</protein>